<gene>
    <name evidence="2" type="ORF">WNY63_07570</name>
</gene>
<name>A0ABU9U1E7_9GAMM</name>
<dbReference type="Proteomes" id="UP001388366">
    <property type="component" value="Unassembled WGS sequence"/>
</dbReference>
<evidence type="ECO:0000313" key="2">
    <source>
        <dbReference type="EMBL" id="MEM5550585.1"/>
    </source>
</evidence>
<comment type="caution">
    <text evidence="2">The sequence shown here is derived from an EMBL/GenBank/DDBJ whole genome shotgun (WGS) entry which is preliminary data.</text>
</comment>
<dbReference type="Pfam" id="PF13511">
    <property type="entry name" value="DUF4124"/>
    <property type="match status" value="1"/>
</dbReference>
<sequence>MKKTILLLLSMSLVSINSYGGDKKIYSWKDKHGVLVFSDSPRAGAQEIKLSSQNLSMPAVDITVLNEDKPAAVVNFKIVIASPTNEETVRENTGSVYVTSRIVPRFESGFKIQLLVDGVAFAKPSNTGTFALRDVNRGEHTLQLKLFNSEGSVVSVSESSTFFMHRASSL</sequence>
<feature type="domain" description="DUF4124" evidence="1">
    <location>
        <begin position="24"/>
        <end position="54"/>
    </location>
</feature>
<evidence type="ECO:0000259" key="1">
    <source>
        <dbReference type="Pfam" id="PF13511"/>
    </source>
</evidence>
<dbReference type="InterPro" id="IPR025392">
    <property type="entry name" value="DUF4124"/>
</dbReference>
<accession>A0ABU9U1E7</accession>
<keyword evidence="3" id="KW-1185">Reference proteome</keyword>
<organism evidence="2 3">
    <name type="scientific">Pseudoalteromonas neustonica</name>
    <dbReference type="NCBI Taxonomy" id="1840331"/>
    <lineage>
        <taxon>Bacteria</taxon>
        <taxon>Pseudomonadati</taxon>
        <taxon>Pseudomonadota</taxon>
        <taxon>Gammaproteobacteria</taxon>
        <taxon>Alteromonadales</taxon>
        <taxon>Pseudoalteromonadaceae</taxon>
        <taxon>Pseudoalteromonas</taxon>
    </lineage>
</organism>
<dbReference type="EMBL" id="JBBMQU010000010">
    <property type="protein sequence ID" value="MEM5550585.1"/>
    <property type="molecule type" value="Genomic_DNA"/>
</dbReference>
<reference evidence="2 3" key="1">
    <citation type="submission" date="2024-03" db="EMBL/GenBank/DDBJ databases">
        <title>Community enrichment and isolation of bacterial strains for fucoidan degradation.</title>
        <authorList>
            <person name="Sichert A."/>
        </authorList>
    </citation>
    <scope>NUCLEOTIDE SEQUENCE [LARGE SCALE GENOMIC DNA]</scope>
    <source>
        <strain evidence="2 3">AS81</strain>
    </source>
</reference>
<proteinExistence type="predicted"/>
<evidence type="ECO:0000313" key="3">
    <source>
        <dbReference type="Proteomes" id="UP001388366"/>
    </source>
</evidence>
<protein>
    <submittedName>
        <fullName evidence="2">DUF4124 domain-containing protein</fullName>
    </submittedName>
</protein>
<dbReference type="RefSeq" id="WP_231659121.1">
    <property type="nucleotide sequence ID" value="NZ_BDDS01000007.1"/>
</dbReference>